<evidence type="ECO:0000313" key="2">
    <source>
        <dbReference type="Proteomes" id="UP000236220"/>
    </source>
</evidence>
<dbReference type="InterPro" id="IPR005628">
    <property type="entry name" value="GspK"/>
</dbReference>
<gene>
    <name evidence="1" type="ORF">Lysil_1469</name>
</gene>
<organism evidence="1 2">
    <name type="scientific">Solilutibacter silvestris</name>
    <dbReference type="NCBI Taxonomy" id="1645665"/>
    <lineage>
        <taxon>Bacteria</taxon>
        <taxon>Pseudomonadati</taxon>
        <taxon>Pseudomonadota</taxon>
        <taxon>Gammaproteobacteria</taxon>
        <taxon>Lysobacterales</taxon>
        <taxon>Lysobacteraceae</taxon>
        <taxon>Solilutibacter</taxon>
    </lineage>
</organism>
<dbReference type="Proteomes" id="UP000236220">
    <property type="component" value="Unassembled WGS sequence"/>
</dbReference>
<keyword evidence="2" id="KW-1185">Reference proteome</keyword>
<dbReference type="PANTHER" id="PTHR38831">
    <property type="entry name" value="TYPE II SECRETION SYSTEM PROTEIN K"/>
    <property type="match status" value="1"/>
</dbReference>
<reference evidence="1 2" key="1">
    <citation type="submission" date="2017-08" db="EMBL/GenBank/DDBJ databases">
        <title>Lysobacter sylvestris genome.</title>
        <authorList>
            <person name="Zhang D.-C."/>
            <person name="Albuquerque L."/>
            <person name="Franca L."/>
            <person name="Froufe H.J.C."/>
            <person name="Barroso C."/>
            <person name="Egas C."/>
            <person name="Da Costa M."/>
            <person name="Margesin R."/>
        </authorList>
    </citation>
    <scope>NUCLEOTIDE SEQUENCE [LARGE SCALE GENOMIC DNA]</scope>
    <source>
        <strain evidence="1 2">AM20-91</strain>
    </source>
</reference>
<accession>A0A2K1Q458</accession>
<evidence type="ECO:0000313" key="1">
    <source>
        <dbReference type="EMBL" id="PNS09840.1"/>
    </source>
</evidence>
<name>A0A2K1Q458_9GAMM</name>
<sequence>MMRRSAITGFALPLVLWLIAIMTTAIALLAMSASNRHLQSSTLGDRVAAEAAARAGINYAVARMDARLGAQRWLPDGQPRKWDYDGYELTIVIRDEWGKFDLNAGDPDVLRALMQLDDMPPDEMSAVIEGLGVMRTARLSRQEGMNDAGDMPTHLFTVASLSQLRGVSPEILARLAPELTVYSGRSLPDMGLADARMRTALMASGKAVGTPVGIATGSGLYDIDVTAIRPGKPPGRVWVVLQQMPRYDGGIEIKWLAWGHGVWQ</sequence>
<dbReference type="GO" id="GO:0016020">
    <property type="term" value="C:membrane"/>
    <property type="evidence" value="ECO:0007669"/>
    <property type="project" value="InterPro"/>
</dbReference>
<dbReference type="GO" id="GO:0009306">
    <property type="term" value="P:protein secretion"/>
    <property type="evidence" value="ECO:0007669"/>
    <property type="project" value="InterPro"/>
</dbReference>
<dbReference type="AlphaFoldDB" id="A0A2K1Q458"/>
<proteinExistence type="predicted"/>
<dbReference type="EMBL" id="NPZB01000001">
    <property type="protein sequence ID" value="PNS09840.1"/>
    <property type="molecule type" value="Genomic_DNA"/>
</dbReference>
<comment type="caution">
    <text evidence="1">The sequence shown here is derived from an EMBL/GenBank/DDBJ whole genome shotgun (WGS) entry which is preliminary data.</text>
</comment>
<dbReference type="PANTHER" id="PTHR38831:SF2">
    <property type="entry name" value="TYPE II SECRETION SYSTEM PROTEIN K"/>
    <property type="match status" value="1"/>
</dbReference>
<protein>
    <submittedName>
        <fullName evidence="1">Type II secretion system (T2SS), protein K</fullName>
    </submittedName>
</protein>